<evidence type="ECO:0000256" key="7">
    <source>
        <dbReference type="ARBA" id="ARBA00023002"/>
    </source>
</evidence>
<comment type="catalytic activity">
    <reaction evidence="10 11">
        <text>Mg-protoporphyrin IX 13-monomethyl ester + 3 NADPH + 3 O2 + 2 H(+) = 3,8-divinyl protochlorophyllide a + 3 NADP(+) + 5 H2O</text>
        <dbReference type="Rhea" id="RHEA:33235"/>
        <dbReference type="ChEBI" id="CHEBI:15377"/>
        <dbReference type="ChEBI" id="CHEBI:15378"/>
        <dbReference type="ChEBI" id="CHEBI:15379"/>
        <dbReference type="ChEBI" id="CHEBI:57783"/>
        <dbReference type="ChEBI" id="CHEBI:58349"/>
        <dbReference type="ChEBI" id="CHEBI:58632"/>
        <dbReference type="ChEBI" id="CHEBI:60491"/>
        <dbReference type="EC" id="1.14.13.81"/>
    </reaction>
</comment>
<dbReference type="NCBIfam" id="NF010172">
    <property type="entry name" value="PRK13654.1"/>
    <property type="match status" value="1"/>
</dbReference>
<dbReference type="NCBIfam" id="TIGR02029">
    <property type="entry name" value="AcsF"/>
    <property type="match status" value="1"/>
</dbReference>
<feature type="region of interest" description="Disordered" evidence="12">
    <location>
        <begin position="1"/>
        <end position="33"/>
    </location>
</feature>
<gene>
    <name evidence="11" type="primary">acsF</name>
    <name evidence="14" type="ORF">PCKR_829</name>
</gene>
<keyword evidence="6 11" id="KW-0521">NADP</keyword>
<keyword evidence="9 11" id="KW-0149">Chlorophyll biosynthesis</keyword>
<evidence type="ECO:0000256" key="2">
    <source>
        <dbReference type="ARBA" id="ARBA00005173"/>
    </source>
</evidence>
<dbReference type="PANTHER" id="PTHR31053">
    <property type="entry name" value="MAGNESIUM-PROTOPORPHYRIN IX MONOMETHYL ESTER [OXIDATIVE] CYCLASE, CHLOROPLASTIC"/>
    <property type="match status" value="1"/>
</dbReference>
<organism evidence="14">
    <name type="scientific">Paulinella micropora</name>
    <dbReference type="NCBI Taxonomy" id="1928728"/>
    <lineage>
        <taxon>Eukaryota</taxon>
        <taxon>Sar</taxon>
        <taxon>Rhizaria</taxon>
        <taxon>Cercozoa</taxon>
        <taxon>Imbricatea</taxon>
        <taxon>Silicofilosea</taxon>
        <taxon>Euglyphida</taxon>
        <taxon>Paulinellidae</taxon>
        <taxon>Paulinella</taxon>
    </lineage>
</organism>
<dbReference type="SUPFAM" id="SSF47240">
    <property type="entry name" value="Ferritin-like"/>
    <property type="match status" value="1"/>
</dbReference>
<dbReference type="PANTHER" id="PTHR31053:SF2">
    <property type="entry name" value="MAGNESIUM-PROTOPORPHYRIN IX MONOMETHYL ESTER [OXIDATIVE] CYCLASE, CHLOROPLASTIC"/>
    <property type="match status" value="1"/>
</dbReference>
<dbReference type="EMBL" id="KX897545">
    <property type="protein sequence ID" value="APP88589.1"/>
    <property type="molecule type" value="Genomic_DNA"/>
</dbReference>
<keyword evidence="7 11" id="KW-0560">Oxidoreductase</keyword>
<dbReference type="GO" id="GO:0015995">
    <property type="term" value="P:chlorophyll biosynthetic process"/>
    <property type="evidence" value="ECO:0007669"/>
    <property type="project" value="UniProtKB-UniPathway"/>
</dbReference>
<keyword evidence="8 11" id="KW-0408">Iron</keyword>
<dbReference type="AlphaFoldDB" id="A0A1L5YD22"/>
<comment type="similarity">
    <text evidence="3 11">Belongs to the AcsF family.</text>
</comment>
<geneLocation type="plastid" evidence="14"/>
<dbReference type="InterPro" id="IPR003251">
    <property type="entry name" value="Rr_diiron-bd_dom"/>
</dbReference>
<dbReference type="GO" id="GO:0005506">
    <property type="term" value="F:iron ion binding"/>
    <property type="evidence" value="ECO:0007669"/>
    <property type="project" value="UniProtKB-UniRule"/>
</dbReference>
<sequence>MTPSAKTTESKTANVITRQSSLSDNKATQESKTITKESKKSTILTPRFYTTDVDAIAALDLKLNEIEVEAICQEFRRDYNKHHFVRNEDFEGVAESLDPDTRQVFMDFLEQSVISEFSGFLLYKELSRRVKTENPLLAECFAHLARDEARHAGFLNKVMADFDLQLDLGFLTANKDYTYFQPKFIFYATYLSEKIGYWRYITVYEYLENNPDKKLSPLFNYFKNWCQDENRHGDFFDALMRAQPQTLRGPISYLWCRFFLLAVFATMYLRDVANTEYYTALGLDPREYDRYVIKQTNASAARIFPVILNVNHPRFYQRLETILNNNQMLSELDNNSKISGPVKLLRKVPLWLSSGFEMTKLFFAAPIATDILCPSVQ</sequence>
<dbReference type="EC" id="1.14.13.81" evidence="11"/>
<dbReference type="CDD" id="cd01047">
    <property type="entry name" value="ACSF"/>
    <property type="match status" value="1"/>
</dbReference>
<evidence type="ECO:0000256" key="4">
    <source>
        <dbReference type="ARBA" id="ARBA00022531"/>
    </source>
</evidence>
<evidence type="ECO:0000256" key="11">
    <source>
        <dbReference type="HAMAP-Rule" id="MF_01840"/>
    </source>
</evidence>
<evidence type="ECO:0000256" key="1">
    <source>
        <dbReference type="ARBA" id="ARBA00001962"/>
    </source>
</evidence>
<evidence type="ECO:0000256" key="6">
    <source>
        <dbReference type="ARBA" id="ARBA00022857"/>
    </source>
</evidence>
<dbReference type="InterPro" id="IPR009078">
    <property type="entry name" value="Ferritin-like_SF"/>
</dbReference>
<evidence type="ECO:0000313" key="14">
    <source>
        <dbReference type="EMBL" id="APP88589.1"/>
    </source>
</evidence>
<dbReference type="GO" id="GO:0015979">
    <property type="term" value="P:photosynthesis"/>
    <property type="evidence" value="ECO:0007669"/>
    <property type="project" value="UniProtKB-UniRule"/>
</dbReference>
<dbReference type="GO" id="GO:0048529">
    <property type="term" value="F:magnesium-protoporphyrin IX monomethyl ester (oxidative) cyclase activity"/>
    <property type="evidence" value="ECO:0007669"/>
    <property type="project" value="UniProtKB-UniRule"/>
</dbReference>
<feature type="domain" description="Rubrerythrin diiron-binding" evidence="13">
    <location>
        <begin position="107"/>
        <end position="240"/>
    </location>
</feature>
<evidence type="ECO:0000256" key="8">
    <source>
        <dbReference type="ARBA" id="ARBA00023004"/>
    </source>
</evidence>
<reference evidence="14" key="1">
    <citation type="journal article" date="2017" name="Protist">
        <title>Diversity of the Photosynthetic Paulinella Species, with the Description of Paulinella micropora sp. nov. and the Chromatophore Genome Sequence for strain KR01.</title>
        <authorList>
            <person name="Lhee D."/>
            <person name="Yang E.C."/>
            <person name="Kim J.I."/>
            <person name="Nakayama T."/>
            <person name="Zuccarello G."/>
            <person name="Andersen R.A."/>
            <person name="Yoon H.S."/>
        </authorList>
    </citation>
    <scope>NUCLEOTIDE SEQUENCE</scope>
    <source>
        <strain evidence="14">KR01</strain>
    </source>
</reference>
<dbReference type="UniPathway" id="UPA00668"/>
<dbReference type="Pfam" id="PF02915">
    <property type="entry name" value="Rubrerythrin"/>
    <property type="match status" value="1"/>
</dbReference>
<comment type="function">
    <text evidence="11">Catalyzes the formation of the isocyclic ring in chlorophyll biosynthesis. Mediates the cyclase reaction, which results in the formation of divinylprotochlorophyllide (Pchlide) characteristic of all chlorophylls from magnesium-protoporphyrin IX 13-monomethyl ester (MgPMME).</text>
</comment>
<evidence type="ECO:0000256" key="9">
    <source>
        <dbReference type="ARBA" id="ARBA00023171"/>
    </source>
</evidence>
<keyword evidence="14" id="KW-0934">Plastid</keyword>
<evidence type="ECO:0000256" key="5">
    <source>
        <dbReference type="ARBA" id="ARBA00022723"/>
    </source>
</evidence>
<evidence type="ECO:0000256" key="3">
    <source>
        <dbReference type="ARBA" id="ARBA00006550"/>
    </source>
</evidence>
<evidence type="ECO:0000256" key="12">
    <source>
        <dbReference type="SAM" id="MobiDB-lite"/>
    </source>
</evidence>
<keyword evidence="4 11" id="KW-0602">Photosynthesis</keyword>
<evidence type="ECO:0000256" key="10">
    <source>
        <dbReference type="ARBA" id="ARBA00049231"/>
    </source>
</evidence>
<proteinExistence type="inferred from homology"/>
<protein>
    <recommendedName>
        <fullName evidence="11">Probable magnesium-protoporphyrin IX monomethyl ester [oxidative] cyclase</fullName>
        <shortName evidence="11">Mg-protoporphyrin IX monomethyl ester oxidative cyclase</shortName>
        <ecNumber evidence="11">1.14.13.81</ecNumber>
    </recommendedName>
</protein>
<name>A0A1L5YD22_9EUKA</name>
<feature type="compositionally biased region" description="Polar residues" evidence="12">
    <location>
        <begin position="1"/>
        <end position="26"/>
    </location>
</feature>
<keyword evidence="5 11" id="KW-0479">Metal-binding</keyword>
<dbReference type="InterPro" id="IPR008434">
    <property type="entry name" value="AcsF"/>
</dbReference>
<comment type="pathway">
    <text evidence="2">Porphyrin-containing compound metabolism; chlorophyll biosynthesis.</text>
</comment>
<dbReference type="HAMAP" id="MF_01840">
    <property type="entry name" value="AcsF"/>
    <property type="match status" value="1"/>
</dbReference>
<evidence type="ECO:0000259" key="13">
    <source>
        <dbReference type="Pfam" id="PF02915"/>
    </source>
</evidence>
<comment type="cofactor">
    <cofactor evidence="1 11">
        <name>Fe cation</name>
        <dbReference type="ChEBI" id="CHEBI:24875"/>
    </cofactor>
</comment>
<accession>A0A1L5YD22</accession>